<evidence type="ECO:0000256" key="2">
    <source>
        <dbReference type="ARBA" id="ARBA00012544"/>
    </source>
</evidence>
<dbReference type="Pfam" id="PF00201">
    <property type="entry name" value="UDPGT"/>
    <property type="match status" value="1"/>
</dbReference>
<dbReference type="Gene3D" id="3.40.50.2000">
    <property type="entry name" value="Glycogen Phosphorylase B"/>
    <property type="match status" value="1"/>
</dbReference>
<proteinExistence type="inferred from homology"/>
<keyword evidence="6" id="KW-1185">Reference proteome</keyword>
<protein>
    <recommendedName>
        <fullName evidence="2">glucuronosyltransferase</fullName>
        <ecNumber evidence="2">2.4.1.17</ecNumber>
    </recommendedName>
</protein>
<accession>A0A5S6QIV5</accession>
<reference evidence="6" key="2">
    <citation type="submission" date="2014-03" db="EMBL/GenBank/DDBJ databases">
        <title>The whipworm genome and dual-species transcriptomics of an intimate host-pathogen interaction.</title>
        <authorList>
            <person name="Foth B.J."/>
            <person name="Tsai I.J."/>
            <person name="Reid A.J."/>
            <person name="Bancroft A.J."/>
            <person name="Nichol S."/>
            <person name="Tracey A."/>
            <person name="Holroyd N."/>
            <person name="Cotton J.A."/>
            <person name="Stanley E.J."/>
            <person name="Zarowiecki M."/>
            <person name="Liu J.Z."/>
            <person name="Huckvale T."/>
            <person name="Cooper P.J."/>
            <person name="Grencis R.K."/>
            <person name="Berriman M."/>
        </authorList>
    </citation>
    <scope>NUCLEOTIDE SEQUENCE [LARGE SCALE GENOMIC DNA]</scope>
    <source>
        <strain evidence="6">Edinburgh</strain>
    </source>
</reference>
<evidence type="ECO:0000256" key="1">
    <source>
        <dbReference type="ARBA" id="ARBA00009995"/>
    </source>
</evidence>
<dbReference type="PANTHER" id="PTHR48043:SF145">
    <property type="entry name" value="FI06409P-RELATED"/>
    <property type="match status" value="1"/>
</dbReference>
<dbReference type="InterPro" id="IPR050271">
    <property type="entry name" value="UDP-glycosyltransferase"/>
</dbReference>
<dbReference type="AlphaFoldDB" id="A0A5S6QIV5"/>
<evidence type="ECO:0000256" key="4">
    <source>
        <dbReference type="ARBA" id="ARBA00022679"/>
    </source>
</evidence>
<sequence>MLGAFLKLTDYRIIWQPVETNEVPNADHILPTQWVPQTDILAHPKTVAFVTHMGYKSFREGLCAQVPLVAMPVFAEQYFNAAVVLQKGLGVFLNKMDTSTEAVYNALRRVLNDPAMKQRMSRFSSQVNDRLMEPVDLATFWINFLLRRKNVATTFLRQKGGNLSMISQNSIDVVLLISSFFGILFITVQQSE</sequence>
<reference evidence="6" key="1">
    <citation type="submission" date="2013-11" db="EMBL/GenBank/DDBJ databases">
        <authorList>
            <person name="Aslett M."/>
        </authorList>
    </citation>
    <scope>NUCLEOTIDE SEQUENCE [LARGE SCALE GENOMIC DNA]</scope>
    <source>
        <strain evidence="6">Edinburgh</strain>
    </source>
</reference>
<comment type="catalytic activity">
    <reaction evidence="5">
        <text>glucuronate acceptor + UDP-alpha-D-glucuronate = acceptor beta-D-glucuronoside + UDP + H(+)</text>
        <dbReference type="Rhea" id="RHEA:21032"/>
        <dbReference type="ChEBI" id="CHEBI:15378"/>
        <dbReference type="ChEBI" id="CHEBI:58052"/>
        <dbReference type="ChEBI" id="CHEBI:58223"/>
        <dbReference type="ChEBI" id="CHEBI:132367"/>
        <dbReference type="ChEBI" id="CHEBI:132368"/>
        <dbReference type="EC" id="2.4.1.17"/>
    </reaction>
</comment>
<dbReference type="SUPFAM" id="SSF53756">
    <property type="entry name" value="UDP-Glycosyltransferase/glycogen phosphorylase"/>
    <property type="match status" value="1"/>
</dbReference>
<evidence type="ECO:0000256" key="5">
    <source>
        <dbReference type="ARBA" id="ARBA00047475"/>
    </source>
</evidence>
<keyword evidence="3" id="KW-0328">Glycosyltransferase</keyword>
<dbReference type="InterPro" id="IPR002213">
    <property type="entry name" value="UDP_glucos_trans"/>
</dbReference>
<keyword evidence="4" id="KW-0808">Transferase</keyword>
<dbReference type="STRING" id="70415.A0A5S6QIV5"/>
<dbReference type="EC" id="2.4.1.17" evidence="2"/>
<dbReference type="WBParaSite" id="TMUE_2000006807.1">
    <property type="protein sequence ID" value="TMUE_2000006807.1"/>
    <property type="gene ID" value="WBGene00286250"/>
</dbReference>
<name>A0A5S6QIV5_TRIMR</name>
<dbReference type="PANTHER" id="PTHR48043">
    <property type="entry name" value="EG:EG0003.4 PROTEIN-RELATED"/>
    <property type="match status" value="1"/>
</dbReference>
<dbReference type="WBParaSite" id="TMUE_2000006807.2">
    <property type="protein sequence ID" value="TMUE_2000006807.2"/>
    <property type="gene ID" value="WBGene00286250"/>
</dbReference>
<organism evidence="6 7">
    <name type="scientific">Trichuris muris</name>
    <name type="common">Mouse whipworm</name>
    <dbReference type="NCBI Taxonomy" id="70415"/>
    <lineage>
        <taxon>Eukaryota</taxon>
        <taxon>Metazoa</taxon>
        <taxon>Ecdysozoa</taxon>
        <taxon>Nematoda</taxon>
        <taxon>Enoplea</taxon>
        <taxon>Dorylaimia</taxon>
        <taxon>Trichinellida</taxon>
        <taxon>Trichuridae</taxon>
        <taxon>Trichuris</taxon>
    </lineage>
</organism>
<comment type="similarity">
    <text evidence="1">Belongs to the UDP-glycosyltransferase family.</text>
</comment>
<reference evidence="7" key="3">
    <citation type="submission" date="2019-12" db="UniProtKB">
        <authorList>
            <consortium name="WormBaseParasite"/>
        </authorList>
    </citation>
    <scope>IDENTIFICATION</scope>
</reference>
<evidence type="ECO:0000313" key="6">
    <source>
        <dbReference type="Proteomes" id="UP000046395"/>
    </source>
</evidence>
<evidence type="ECO:0000256" key="3">
    <source>
        <dbReference type="ARBA" id="ARBA00022676"/>
    </source>
</evidence>
<dbReference type="Proteomes" id="UP000046395">
    <property type="component" value="Unassembled WGS sequence"/>
</dbReference>
<dbReference type="GO" id="GO:0015020">
    <property type="term" value="F:glucuronosyltransferase activity"/>
    <property type="evidence" value="ECO:0007669"/>
    <property type="project" value="UniProtKB-EC"/>
</dbReference>
<dbReference type="CDD" id="cd03784">
    <property type="entry name" value="GT1_Gtf-like"/>
    <property type="match status" value="1"/>
</dbReference>
<evidence type="ECO:0000313" key="7">
    <source>
        <dbReference type="WBParaSite" id="TMUE_2000006807.1"/>
    </source>
</evidence>